<accession>A0ACC0V8D0</accession>
<dbReference type="EMBL" id="CM047942">
    <property type="protein sequence ID" value="KAI9902027.1"/>
    <property type="molecule type" value="Genomic_DNA"/>
</dbReference>
<evidence type="ECO:0000313" key="2">
    <source>
        <dbReference type="Proteomes" id="UP001163324"/>
    </source>
</evidence>
<protein>
    <submittedName>
        <fullName evidence="1">Uncharacterized protein</fullName>
    </submittedName>
</protein>
<evidence type="ECO:0000313" key="1">
    <source>
        <dbReference type="EMBL" id="KAI9902027.1"/>
    </source>
</evidence>
<name>A0ACC0V8D0_9HYPO</name>
<reference evidence="1" key="1">
    <citation type="submission" date="2022-10" db="EMBL/GenBank/DDBJ databases">
        <title>Complete Genome of Trichothecium roseum strain YXFP-22015, a Plant Pathogen Isolated from Citrus.</title>
        <authorList>
            <person name="Wang Y."/>
            <person name="Zhu L."/>
        </authorList>
    </citation>
    <scope>NUCLEOTIDE SEQUENCE</scope>
    <source>
        <strain evidence="1">YXFP-22015</strain>
    </source>
</reference>
<proteinExistence type="predicted"/>
<organism evidence="1 2">
    <name type="scientific">Trichothecium roseum</name>
    <dbReference type="NCBI Taxonomy" id="47278"/>
    <lineage>
        <taxon>Eukaryota</taxon>
        <taxon>Fungi</taxon>
        <taxon>Dikarya</taxon>
        <taxon>Ascomycota</taxon>
        <taxon>Pezizomycotina</taxon>
        <taxon>Sordariomycetes</taxon>
        <taxon>Hypocreomycetidae</taxon>
        <taxon>Hypocreales</taxon>
        <taxon>Hypocreales incertae sedis</taxon>
        <taxon>Trichothecium</taxon>
    </lineage>
</organism>
<dbReference type="Proteomes" id="UP001163324">
    <property type="component" value="Chromosome 3"/>
</dbReference>
<sequence>MPISRKKSCVRCREAKARCNQAHPLCSRCADRGFRCVYENGVRASPYYPFTPSTSASIHLQQQRQQQQPNLALPGGDGSEVGLASLMGGMLPDFEDETSVFWPSESIDNTTSLFDFEKEIPLSSATNFMNMKTSDQIQIQGSYDQQATPVSSNSSSDTAATIINNPLQQSTVSSPLTDHPSAGPIQHHPRAPLNRRPILKHCTLTNILIGQMTSYPRMLVEGETLPPFVHPPCHYGALEHMAPECGESGRHRCLPEDLSVCAGLVGMFYARTEANARFVWDSIYAEARKLRDAFHGWDKERQLSALQAATIYMLLQADDAETAEKNGAAELLACVTEIAWNMAAAHTWESEIPQRRPDRGPWIYNESLLRITVMLGIIELLMTGLSLPPPRNNPYPPGSHDTQDPCRGFASFHLPCHRDLWQARTTRAWRAAHARHLSSRRTGRVLTIGDLVECDIGGGLGDWRGGGDVVHDVVRWCEGLDALGTLVWMIVPFQKWRRGGGGEGCGGGEGAAQVW</sequence>
<gene>
    <name evidence="1" type="ORF">N3K66_003844</name>
</gene>
<comment type="caution">
    <text evidence="1">The sequence shown here is derived from an EMBL/GenBank/DDBJ whole genome shotgun (WGS) entry which is preliminary data.</text>
</comment>
<keyword evidence="2" id="KW-1185">Reference proteome</keyword>